<feature type="binding site" evidence="3">
    <location>
        <position position="270"/>
    </location>
    <ligand>
        <name>FAD</name>
        <dbReference type="ChEBI" id="CHEBI:57692"/>
    </ligand>
</feature>
<gene>
    <name evidence="6" type="ORF">LTR09_009251</name>
</gene>
<evidence type="ECO:0000256" key="4">
    <source>
        <dbReference type="SAM" id="SignalP"/>
    </source>
</evidence>
<reference evidence="6" key="1">
    <citation type="submission" date="2023-04" db="EMBL/GenBank/DDBJ databases">
        <title>Black Yeasts Isolated from many extreme environments.</title>
        <authorList>
            <person name="Coleine C."/>
            <person name="Stajich J.E."/>
            <person name="Selbmann L."/>
        </authorList>
    </citation>
    <scope>NUCLEOTIDE SEQUENCE</scope>
    <source>
        <strain evidence="6">CCFEE 5312</strain>
    </source>
</reference>
<proteinExistence type="inferred from homology"/>
<name>A0AAJ0D9J9_9PEZI</name>
<comment type="cofactor">
    <cofactor evidence="3">
        <name>FAD</name>
        <dbReference type="ChEBI" id="CHEBI:57692"/>
    </cofactor>
</comment>
<dbReference type="InterPro" id="IPR036188">
    <property type="entry name" value="FAD/NAD-bd_sf"/>
</dbReference>
<keyword evidence="4" id="KW-0732">Signal</keyword>
<dbReference type="Gene3D" id="3.30.560.10">
    <property type="entry name" value="Glucose Oxidase, domain 3"/>
    <property type="match status" value="1"/>
</dbReference>
<feature type="active site" description="Proton donor" evidence="2">
    <location>
        <position position="562"/>
    </location>
</feature>
<dbReference type="AlphaFoldDB" id="A0AAJ0D9J9"/>
<keyword evidence="7" id="KW-1185">Reference proteome</keyword>
<organism evidence="6 7">
    <name type="scientific">Extremus antarcticus</name>
    <dbReference type="NCBI Taxonomy" id="702011"/>
    <lineage>
        <taxon>Eukaryota</taxon>
        <taxon>Fungi</taxon>
        <taxon>Dikarya</taxon>
        <taxon>Ascomycota</taxon>
        <taxon>Pezizomycotina</taxon>
        <taxon>Dothideomycetes</taxon>
        <taxon>Dothideomycetidae</taxon>
        <taxon>Mycosphaerellales</taxon>
        <taxon>Extremaceae</taxon>
        <taxon>Extremus</taxon>
    </lineage>
</organism>
<dbReference type="Pfam" id="PF00732">
    <property type="entry name" value="GMC_oxred_N"/>
    <property type="match status" value="1"/>
</dbReference>
<comment type="caution">
    <text evidence="6">The sequence shown here is derived from an EMBL/GenBank/DDBJ whole genome shotgun (WGS) entry which is preliminary data.</text>
</comment>
<sequence>MQSFVSQFACLALLSLSHASPVLPFAPRAVVVEDAAKLKPTYDYVVIGGGTSGLVVANRLTEDPAVNVLVIEYGYVDGQENGTSVPGLPVPDKYLRNYESVPQPGLDGRSSPVYTGAVVGGGTVVNGMFFNRGSAGDYDAWEALGNSGWSWEDLLPYFKKSETFTPPIQEIRDEYPGIVSTDLSPHGTDGPVGSSFANFQYPVMHNFFRGWNAIGVATQPQPNAGDANGAFYGPLSLDAKNQSRSDASDAYYRPIAGKRDNFDLITGQTVTKINFNKKKEAISVNYISRMSKGKATTHTVKASREIILAAGAPHSPQILQLSGIGPKKLLSSLGIKTIVDLPGVGQNFQDQPSMFMQFTYSNYPFPSPDWQYTNQSWVADQLAIYYKNRTGPMTIPYNSGSIVSFLPLQNVTDDYQQVIDTAAAVDLSSLLPSDIDPTILAGYKAQSALTLELYASAHATVQEVAWAGGNTVPIAMLHPLSRGTVTINTTDPTAPPVFDYGTFSHPADLDIAVQALKKTREWMASGPMQEIGAVETFPGTNVTTDAQIAASIRTFATGTWAHPSCSCSMMKQELGGVVDPSLQVYGVKGLRIVDASVMPIIIGSHTSSTVYAVAEKAAEIIKAAQQ</sequence>
<feature type="chain" id="PRO_5042532472" description="Glucose-methanol-choline oxidoreductase N-terminal domain-containing protein" evidence="4">
    <location>
        <begin position="20"/>
        <end position="626"/>
    </location>
</feature>
<evidence type="ECO:0000313" key="6">
    <source>
        <dbReference type="EMBL" id="KAK3049583.1"/>
    </source>
</evidence>
<dbReference type="Pfam" id="PF05199">
    <property type="entry name" value="GMC_oxred_C"/>
    <property type="match status" value="1"/>
</dbReference>
<dbReference type="SUPFAM" id="SSF54373">
    <property type="entry name" value="FAD-linked reductases, C-terminal domain"/>
    <property type="match status" value="1"/>
</dbReference>
<protein>
    <recommendedName>
        <fullName evidence="5">Glucose-methanol-choline oxidoreductase N-terminal domain-containing protein</fullName>
    </recommendedName>
</protein>
<dbReference type="PROSITE" id="PS00624">
    <property type="entry name" value="GMC_OXRED_2"/>
    <property type="match status" value="1"/>
</dbReference>
<dbReference type="GO" id="GO:0050660">
    <property type="term" value="F:flavin adenine dinucleotide binding"/>
    <property type="evidence" value="ECO:0007669"/>
    <property type="project" value="InterPro"/>
</dbReference>
<keyword evidence="3" id="KW-0274">FAD</keyword>
<dbReference type="InterPro" id="IPR000172">
    <property type="entry name" value="GMC_OxRdtase_N"/>
</dbReference>
<feature type="binding site" evidence="3">
    <location>
        <position position="118"/>
    </location>
    <ligand>
        <name>FAD</name>
        <dbReference type="ChEBI" id="CHEBI:57692"/>
    </ligand>
</feature>
<dbReference type="PANTHER" id="PTHR11552">
    <property type="entry name" value="GLUCOSE-METHANOL-CHOLINE GMC OXIDOREDUCTASE"/>
    <property type="match status" value="1"/>
</dbReference>
<evidence type="ECO:0000313" key="7">
    <source>
        <dbReference type="Proteomes" id="UP001271007"/>
    </source>
</evidence>
<dbReference type="SUPFAM" id="SSF51905">
    <property type="entry name" value="FAD/NAD(P)-binding domain"/>
    <property type="match status" value="1"/>
</dbReference>
<feature type="signal peptide" evidence="4">
    <location>
        <begin position="1"/>
        <end position="19"/>
    </location>
</feature>
<dbReference type="InterPro" id="IPR007867">
    <property type="entry name" value="GMC_OxRtase_C"/>
</dbReference>
<evidence type="ECO:0000256" key="2">
    <source>
        <dbReference type="PIRSR" id="PIRSR000137-1"/>
    </source>
</evidence>
<comment type="similarity">
    <text evidence="1">Belongs to the GMC oxidoreductase family.</text>
</comment>
<dbReference type="Gene3D" id="3.50.50.60">
    <property type="entry name" value="FAD/NAD(P)-binding domain"/>
    <property type="match status" value="1"/>
</dbReference>
<dbReference type="InterPro" id="IPR012132">
    <property type="entry name" value="GMC_OxRdtase"/>
</dbReference>
<dbReference type="GO" id="GO:0016614">
    <property type="term" value="F:oxidoreductase activity, acting on CH-OH group of donors"/>
    <property type="evidence" value="ECO:0007669"/>
    <property type="project" value="InterPro"/>
</dbReference>
<feature type="active site" description="Proton acceptor" evidence="2">
    <location>
        <position position="605"/>
    </location>
</feature>
<evidence type="ECO:0000256" key="1">
    <source>
        <dbReference type="ARBA" id="ARBA00010790"/>
    </source>
</evidence>
<accession>A0AAJ0D9J9</accession>
<dbReference type="EMBL" id="JAWDJX010000039">
    <property type="protein sequence ID" value="KAK3049583.1"/>
    <property type="molecule type" value="Genomic_DNA"/>
</dbReference>
<dbReference type="Proteomes" id="UP001271007">
    <property type="component" value="Unassembled WGS sequence"/>
</dbReference>
<feature type="binding site" evidence="3">
    <location>
        <begin position="51"/>
        <end position="52"/>
    </location>
    <ligand>
        <name>FAD</name>
        <dbReference type="ChEBI" id="CHEBI:57692"/>
    </ligand>
</feature>
<dbReference type="PANTHER" id="PTHR11552:SF115">
    <property type="entry name" value="DEHYDROGENASE XPTC-RELATED"/>
    <property type="match status" value="1"/>
</dbReference>
<dbReference type="GO" id="GO:0044550">
    <property type="term" value="P:secondary metabolite biosynthetic process"/>
    <property type="evidence" value="ECO:0007669"/>
    <property type="project" value="TreeGrafter"/>
</dbReference>
<feature type="domain" description="Glucose-methanol-choline oxidoreductase N-terminal" evidence="5">
    <location>
        <begin position="311"/>
        <end position="325"/>
    </location>
</feature>
<evidence type="ECO:0000256" key="3">
    <source>
        <dbReference type="PIRSR" id="PIRSR000137-2"/>
    </source>
</evidence>
<evidence type="ECO:0000259" key="5">
    <source>
        <dbReference type="PROSITE" id="PS00624"/>
    </source>
</evidence>
<keyword evidence="3" id="KW-0285">Flavoprotein</keyword>
<dbReference type="PIRSF" id="PIRSF000137">
    <property type="entry name" value="Alcohol_oxidase"/>
    <property type="match status" value="1"/>
</dbReference>